<dbReference type="Pfam" id="PF05719">
    <property type="entry name" value="GPP34"/>
    <property type="match status" value="1"/>
</dbReference>
<evidence type="ECO:0000256" key="4">
    <source>
        <dbReference type="ARBA" id="ARBA00023136"/>
    </source>
</evidence>
<dbReference type="InterPro" id="IPR038261">
    <property type="entry name" value="GPP34-like_sf"/>
</dbReference>
<name>A0ABU7PMB2_9ACTN</name>
<reference evidence="6 7" key="1">
    <citation type="submission" date="2023-12" db="EMBL/GenBank/DDBJ databases">
        <title>Streptomyces sp. V4-01.</title>
        <authorList>
            <person name="Somphong A."/>
            <person name="Phongsopitanun W."/>
        </authorList>
    </citation>
    <scope>NUCLEOTIDE SEQUENCE [LARGE SCALE GENOMIC DNA]</scope>
    <source>
        <strain evidence="6 7">V4-01</strain>
    </source>
</reference>
<evidence type="ECO:0000256" key="1">
    <source>
        <dbReference type="ARBA" id="ARBA00004255"/>
    </source>
</evidence>
<keyword evidence="3" id="KW-0446">Lipid-binding</keyword>
<sequence length="208" mass="22191">MTTAHDLMLVALGLPHDRPVEQGDLSLALAGAEAIDLLEAGALTLDGDLMVPGPRAATGERLLDDAAASFVRSEPYETVMDWLWRRGRDLTAAYGDDLTRSGLVTRPHRHGFGLLSAKSVLADSPARRRAEERKASGEPVLTGLFAEAGIGQDPVRREGSPDENPGGSPSGEAVETVLAAVGEAVTELEALRLRRDIENAAFDNMWRG</sequence>
<keyword evidence="7" id="KW-1185">Reference proteome</keyword>
<evidence type="ECO:0000313" key="7">
    <source>
        <dbReference type="Proteomes" id="UP001344658"/>
    </source>
</evidence>
<evidence type="ECO:0000256" key="5">
    <source>
        <dbReference type="SAM" id="MobiDB-lite"/>
    </source>
</evidence>
<comment type="subcellular location">
    <subcellularLocation>
        <location evidence="1">Golgi apparatus membrane</location>
        <topology evidence="1">Peripheral membrane protein</topology>
        <orientation evidence="1">Cytoplasmic side</orientation>
    </subcellularLocation>
</comment>
<comment type="caution">
    <text evidence="6">The sequence shown here is derived from an EMBL/GenBank/DDBJ whole genome shotgun (WGS) entry which is preliminary data.</text>
</comment>
<keyword evidence="4" id="KW-0472">Membrane</keyword>
<dbReference type="InterPro" id="IPR008628">
    <property type="entry name" value="GPP34-like"/>
</dbReference>
<evidence type="ECO:0000256" key="2">
    <source>
        <dbReference type="ARBA" id="ARBA00023034"/>
    </source>
</evidence>
<dbReference type="Gene3D" id="1.10.3630.10">
    <property type="entry name" value="yeast vps74-n-term truncation variant domain like"/>
    <property type="match status" value="1"/>
</dbReference>
<accession>A0ABU7PMB2</accession>
<dbReference type="EMBL" id="JAZEWV010000059">
    <property type="protein sequence ID" value="MEE4546925.1"/>
    <property type="molecule type" value="Genomic_DNA"/>
</dbReference>
<keyword evidence="2" id="KW-0333">Golgi apparatus</keyword>
<proteinExistence type="predicted"/>
<feature type="region of interest" description="Disordered" evidence="5">
    <location>
        <begin position="147"/>
        <end position="174"/>
    </location>
</feature>
<protein>
    <submittedName>
        <fullName evidence="6">GPP34 family phosphoprotein</fullName>
    </submittedName>
</protein>
<dbReference type="Proteomes" id="UP001344658">
    <property type="component" value="Unassembled WGS sequence"/>
</dbReference>
<gene>
    <name evidence="6" type="ORF">V2S66_33800</name>
</gene>
<organism evidence="6 7">
    <name type="scientific">Actinacidiphila polyblastidii</name>
    <dbReference type="NCBI Taxonomy" id="3110430"/>
    <lineage>
        <taxon>Bacteria</taxon>
        <taxon>Bacillati</taxon>
        <taxon>Actinomycetota</taxon>
        <taxon>Actinomycetes</taxon>
        <taxon>Kitasatosporales</taxon>
        <taxon>Streptomycetaceae</taxon>
        <taxon>Actinacidiphila</taxon>
    </lineage>
</organism>
<evidence type="ECO:0000256" key="3">
    <source>
        <dbReference type="ARBA" id="ARBA00023121"/>
    </source>
</evidence>
<evidence type="ECO:0000313" key="6">
    <source>
        <dbReference type="EMBL" id="MEE4546925.1"/>
    </source>
</evidence>
<dbReference type="RefSeq" id="WP_330800835.1">
    <property type="nucleotide sequence ID" value="NZ_JAZEWV010000059.1"/>
</dbReference>